<evidence type="ECO:0000313" key="1">
    <source>
        <dbReference type="EMBL" id="ADO36165.1"/>
    </source>
</evidence>
<sequence length="45" mass="4993">MKVTIILAYSGKSAIIPFSAPKAVNFTSKKQIRRCPINCHSPFDI</sequence>
<gene>
    <name evidence="1" type="ordered locus">ELI_1177</name>
</gene>
<dbReference type="EMBL" id="CP002273">
    <property type="protein sequence ID" value="ADO36165.1"/>
    <property type="molecule type" value="Genomic_DNA"/>
</dbReference>
<keyword evidence="2" id="KW-1185">Reference proteome</keyword>
<dbReference type="AlphaFoldDB" id="E3GK03"/>
<accession>E3GK03</accession>
<reference key="1">
    <citation type="submission" date="2010-09" db="EMBL/GenBank/DDBJ databases">
        <authorList>
            <person name="Roh H."/>
            <person name="Ko H.-J."/>
            <person name="Kim D."/>
            <person name="Choi D.G."/>
            <person name="Park S."/>
            <person name="Kim S."/>
            <person name="Kim K.H."/>
            <person name="Chang I.S."/>
            <person name="Choi I.-G."/>
        </authorList>
    </citation>
    <scope>NUCLEOTIDE SEQUENCE</scope>
    <source>
        <strain>KIST612</strain>
    </source>
</reference>
<proteinExistence type="predicted"/>
<dbReference type="HOGENOM" id="CLU_3199943_0_0_9"/>
<protein>
    <submittedName>
        <fullName evidence="1">Uncharacterized protein</fullName>
    </submittedName>
</protein>
<evidence type="ECO:0000313" key="2">
    <source>
        <dbReference type="Proteomes" id="UP000006873"/>
    </source>
</evidence>
<organism evidence="1 2">
    <name type="scientific">Eubacterium callanderi</name>
    <dbReference type="NCBI Taxonomy" id="53442"/>
    <lineage>
        <taxon>Bacteria</taxon>
        <taxon>Bacillati</taxon>
        <taxon>Bacillota</taxon>
        <taxon>Clostridia</taxon>
        <taxon>Eubacteriales</taxon>
        <taxon>Eubacteriaceae</taxon>
        <taxon>Eubacterium</taxon>
    </lineage>
</organism>
<dbReference type="KEGG" id="elm:ELI_1177"/>
<dbReference type="Proteomes" id="UP000006873">
    <property type="component" value="Chromosome"/>
</dbReference>
<name>E3GK03_9FIRM</name>
<reference evidence="1 2" key="2">
    <citation type="journal article" date="2011" name="J. Bacteriol.">
        <title>Complete genome sequence of a carbon monoxide-utilizing acetogen, Eubacterium limosum KIST612.</title>
        <authorList>
            <person name="Roh H."/>
            <person name="Ko H.J."/>
            <person name="Kim D."/>
            <person name="Choi D.G."/>
            <person name="Park S."/>
            <person name="Kim S."/>
            <person name="Chang I.S."/>
            <person name="Choi I.G."/>
        </authorList>
    </citation>
    <scope>NUCLEOTIDE SEQUENCE [LARGE SCALE GENOMIC DNA]</scope>
    <source>
        <strain evidence="1 2">KIST612</strain>
    </source>
</reference>